<gene>
    <name evidence="2" type="ORF">ARMSODRAFT_958475</name>
</gene>
<reference evidence="3" key="1">
    <citation type="journal article" date="2017" name="Nat. Ecol. Evol.">
        <title>Genome expansion and lineage-specific genetic innovations in the forest pathogenic fungi Armillaria.</title>
        <authorList>
            <person name="Sipos G."/>
            <person name="Prasanna A.N."/>
            <person name="Walter M.C."/>
            <person name="O'Connor E."/>
            <person name="Balint B."/>
            <person name="Krizsan K."/>
            <person name="Kiss B."/>
            <person name="Hess J."/>
            <person name="Varga T."/>
            <person name="Slot J."/>
            <person name="Riley R."/>
            <person name="Boka B."/>
            <person name="Rigling D."/>
            <person name="Barry K."/>
            <person name="Lee J."/>
            <person name="Mihaltcheva S."/>
            <person name="LaButti K."/>
            <person name="Lipzen A."/>
            <person name="Waldron R."/>
            <person name="Moloney N.M."/>
            <person name="Sperisen C."/>
            <person name="Kredics L."/>
            <person name="Vagvoelgyi C."/>
            <person name="Patrignani A."/>
            <person name="Fitzpatrick D."/>
            <person name="Nagy I."/>
            <person name="Doyle S."/>
            <person name="Anderson J.B."/>
            <person name="Grigoriev I.V."/>
            <person name="Gueldener U."/>
            <person name="Muensterkoetter M."/>
            <person name="Nagy L.G."/>
        </authorList>
    </citation>
    <scope>NUCLEOTIDE SEQUENCE [LARGE SCALE GENOMIC DNA]</scope>
    <source>
        <strain evidence="3">28-4</strain>
    </source>
</reference>
<evidence type="ECO:0000313" key="2">
    <source>
        <dbReference type="EMBL" id="PBK67899.1"/>
    </source>
</evidence>
<evidence type="ECO:0000256" key="1">
    <source>
        <dbReference type="SAM" id="Coils"/>
    </source>
</evidence>
<dbReference type="EMBL" id="KZ293434">
    <property type="protein sequence ID" value="PBK67899.1"/>
    <property type="molecule type" value="Genomic_DNA"/>
</dbReference>
<keyword evidence="3" id="KW-1185">Reference proteome</keyword>
<name>A0A2H3BAI8_9AGAR</name>
<dbReference type="InterPro" id="IPR032675">
    <property type="entry name" value="LRR_dom_sf"/>
</dbReference>
<dbReference type="Gene3D" id="3.80.10.10">
    <property type="entry name" value="Ribonuclease Inhibitor"/>
    <property type="match status" value="1"/>
</dbReference>
<organism evidence="2 3">
    <name type="scientific">Armillaria solidipes</name>
    <dbReference type="NCBI Taxonomy" id="1076256"/>
    <lineage>
        <taxon>Eukaryota</taxon>
        <taxon>Fungi</taxon>
        <taxon>Dikarya</taxon>
        <taxon>Basidiomycota</taxon>
        <taxon>Agaricomycotina</taxon>
        <taxon>Agaricomycetes</taxon>
        <taxon>Agaricomycetidae</taxon>
        <taxon>Agaricales</taxon>
        <taxon>Marasmiineae</taxon>
        <taxon>Physalacriaceae</taxon>
        <taxon>Armillaria</taxon>
    </lineage>
</organism>
<keyword evidence="1" id="KW-0175">Coiled coil</keyword>
<dbReference type="SUPFAM" id="SSF52047">
    <property type="entry name" value="RNI-like"/>
    <property type="match status" value="1"/>
</dbReference>
<protein>
    <recommendedName>
        <fullName evidence="4">F-box domain-containing protein</fullName>
    </recommendedName>
</protein>
<dbReference type="STRING" id="1076256.A0A2H3BAI8"/>
<evidence type="ECO:0000313" key="3">
    <source>
        <dbReference type="Proteomes" id="UP000218334"/>
    </source>
</evidence>
<sequence length="549" mass="62039">MSSSPEPDQEVDTVLTFLTRRSASLGDLLLSNLPPSEREANLRETELSDAYDALEELDQEIEQAQLALSSLKRKKKDIGAIIRKYKRVLSPVRRLAPEILMEIFRWTITNEQGFSVTDTKSGPWALSHVSSLWRAVALGCSELWSCFYVQVDGRKETFWSRRPIMLNTVLSRSGTRGLNFSFSYYLPYSNSDAYGLLDALSVHCDRWTAVSLILSDDMFAELRDIRGSLGALQSLEIEMQEVHAWMVLPRIREIDAFEFAPRLTHLKLVGGSGEENFVFPWHQLISFCEERSKIIPDREFPSSLLRVLQKCKRLQEFTIPTFEGIPNFDANNLPHVVHTSLNHLIVKNRSLLPCLTFPSLHALSLDQNDYTGPEAISGACDLIGRSGCSLTELCFDGFSPKPVVELLEQCPNLRQLSFSYRPGEWRKDVDNEFMELVGTRTSGSPGFLGRPDAIPRLQSLSITIDNKNALKIWCMNGAFVERIKSRWRPGNNSRSPGPLRSFELSATVDMTFPELRNGVEKLKRLKEEGMVISIATKNVGDPKASKIYV</sequence>
<proteinExistence type="predicted"/>
<dbReference type="Proteomes" id="UP000218334">
    <property type="component" value="Unassembled WGS sequence"/>
</dbReference>
<feature type="coiled-coil region" evidence="1">
    <location>
        <begin position="47"/>
        <end position="74"/>
    </location>
</feature>
<evidence type="ECO:0008006" key="4">
    <source>
        <dbReference type="Google" id="ProtNLM"/>
    </source>
</evidence>
<accession>A0A2H3BAI8</accession>
<dbReference type="AlphaFoldDB" id="A0A2H3BAI8"/>